<dbReference type="OrthoDB" id="308933at2"/>
<dbReference type="InterPro" id="IPR051396">
    <property type="entry name" value="Bact_Antivir_Def_Nuclease"/>
</dbReference>
<evidence type="ECO:0000313" key="5">
    <source>
        <dbReference type="Proteomes" id="UP000199800"/>
    </source>
</evidence>
<proteinExistence type="predicted"/>
<feature type="domain" description="ATPase AAA-type core" evidence="3">
    <location>
        <begin position="231"/>
        <end position="300"/>
    </location>
</feature>
<dbReference type="Pfam" id="PF12476">
    <property type="entry name" value="DUF3696"/>
    <property type="match status" value="1"/>
</dbReference>
<dbReference type="STRING" id="29364.SAMN04487772_13411"/>
<dbReference type="AlphaFoldDB" id="A0A1I0FMU6"/>
<dbReference type="Gene3D" id="3.40.50.300">
    <property type="entry name" value="P-loop containing nucleotide triphosphate hydrolases"/>
    <property type="match status" value="2"/>
</dbReference>
<dbReference type="Proteomes" id="UP000199800">
    <property type="component" value="Unassembled WGS sequence"/>
</dbReference>
<sequence>MLKKLYLSNFKCFQELELELENLTLLSGMNSMGKSTVIQALLLLRNSYENGFLNRGIFLNNDYTKIGLGKNLLNSMAGRDDPFQIGIEDKQKFIWSIQYESDADFLKVQQSEKGAVGKMNLFGRGFEFLSAERLGPRSSYQKSYFHVHEKEDMGVHGEYAVHFLYENENMQLQNTAVLHPFEKINMLRIQAEKWLSEISPGLKISFDDYERANLMGIQIRQTGGDIIYSYSPQNVGFGISYILPVIVALLKAKEGDLVILENPEAHLHPKGQRKMGELITKAASGGVQVILETHSDHILNGIRLSVLNKEITPDKIRLYYFGRDENMKPVVENPVVNDDGRLNFWPDGFFDEWDKAIDEMF</sequence>
<dbReference type="RefSeq" id="WP_092478904.1">
    <property type="nucleotide sequence ID" value="NZ_FOHN01000034.1"/>
</dbReference>
<reference evidence="4 5" key="1">
    <citation type="submission" date="2016-10" db="EMBL/GenBank/DDBJ databases">
        <authorList>
            <person name="de Groot N.N."/>
        </authorList>
    </citation>
    <scope>NUCLEOTIDE SEQUENCE [LARGE SCALE GENOMIC DNA]</scope>
    <source>
        <strain evidence="4 5">DSM 1801</strain>
    </source>
</reference>
<name>A0A1I0FMU6_9FIRM</name>
<dbReference type="InterPro" id="IPR003959">
    <property type="entry name" value="ATPase_AAA_core"/>
</dbReference>
<dbReference type="InterPro" id="IPR014592">
    <property type="entry name" value="P-loop_UCP034888"/>
</dbReference>
<organism evidence="4 5">
    <name type="scientific">[Clostridium] polysaccharolyticum</name>
    <dbReference type="NCBI Taxonomy" id="29364"/>
    <lineage>
        <taxon>Bacteria</taxon>
        <taxon>Bacillati</taxon>
        <taxon>Bacillota</taxon>
        <taxon>Clostridia</taxon>
        <taxon>Lachnospirales</taxon>
        <taxon>Lachnospiraceae</taxon>
    </lineage>
</organism>
<feature type="domain" description="DUF3696" evidence="1">
    <location>
        <begin position="311"/>
        <end position="359"/>
    </location>
</feature>
<dbReference type="Pfam" id="PF13175">
    <property type="entry name" value="AAA_15"/>
    <property type="match status" value="1"/>
</dbReference>
<dbReference type="InterPro" id="IPR041685">
    <property type="entry name" value="AAA_GajA/Old/RecF-like"/>
</dbReference>
<dbReference type="InterPro" id="IPR027417">
    <property type="entry name" value="P-loop_NTPase"/>
</dbReference>
<dbReference type="Pfam" id="PF13304">
    <property type="entry name" value="AAA_21"/>
    <property type="match status" value="1"/>
</dbReference>
<dbReference type="EMBL" id="FOHN01000034">
    <property type="protein sequence ID" value="SET59648.1"/>
    <property type="molecule type" value="Genomic_DNA"/>
</dbReference>
<evidence type="ECO:0000259" key="1">
    <source>
        <dbReference type="Pfam" id="PF12476"/>
    </source>
</evidence>
<evidence type="ECO:0000259" key="3">
    <source>
        <dbReference type="Pfam" id="PF13304"/>
    </source>
</evidence>
<dbReference type="PANTHER" id="PTHR43581:SF2">
    <property type="entry name" value="EXCINUCLEASE ATPASE SUBUNIT"/>
    <property type="match status" value="1"/>
</dbReference>
<dbReference type="InterPro" id="IPR022532">
    <property type="entry name" value="DUF3696"/>
</dbReference>
<protein>
    <submittedName>
        <fullName evidence="4">Predicted ATPase</fullName>
    </submittedName>
</protein>
<feature type="domain" description="Endonuclease GajA/Old nuclease/RecF-like AAA" evidence="2">
    <location>
        <begin position="1"/>
        <end position="114"/>
    </location>
</feature>
<dbReference type="GO" id="GO:0016887">
    <property type="term" value="F:ATP hydrolysis activity"/>
    <property type="evidence" value="ECO:0007669"/>
    <property type="project" value="InterPro"/>
</dbReference>
<gene>
    <name evidence="4" type="ORF">SAMN04487772_13411</name>
</gene>
<evidence type="ECO:0000259" key="2">
    <source>
        <dbReference type="Pfam" id="PF13175"/>
    </source>
</evidence>
<evidence type="ECO:0000313" key="4">
    <source>
        <dbReference type="EMBL" id="SET59648.1"/>
    </source>
</evidence>
<keyword evidence="5" id="KW-1185">Reference proteome</keyword>
<accession>A0A1I0FMU6</accession>
<dbReference type="PIRSF" id="PIRSF034888">
    <property type="entry name" value="P-loop_UCP034888"/>
    <property type="match status" value="1"/>
</dbReference>
<dbReference type="PANTHER" id="PTHR43581">
    <property type="entry name" value="ATP/GTP PHOSPHATASE"/>
    <property type="match status" value="1"/>
</dbReference>
<dbReference type="SUPFAM" id="SSF52540">
    <property type="entry name" value="P-loop containing nucleoside triphosphate hydrolases"/>
    <property type="match status" value="1"/>
</dbReference>
<dbReference type="GO" id="GO:0005524">
    <property type="term" value="F:ATP binding"/>
    <property type="evidence" value="ECO:0007669"/>
    <property type="project" value="InterPro"/>
</dbReference>